<dbReference type="EMBL" id="CP036265">
    <property type="protein sequence ID" value="QDT14196.1"/>
    <property type="molecule type" value="Genomic_DNA"/>
</dbReference>
<dbReference type="RefSeq" id="WP_145356845.1">
    <property type="nucleotide sequence ID" value="NZ_CP036265.1"/>
</dbReference>
<name>A0A517P4C1_9PLAN</name>
<proteinExistence type="predicted"/>
<organism evidence="3 4">
    <name type="scientific">Alienimonas californiensis</name>
    <dbReference type="NCBI Taxonomy" id="2527989"/>
    <lineage>
        <taxon>Bacteria</taxon>
        <taxon>Pseudomonadati</taxon>
        <taxon>Planctomycetota</taxon>
        <taxon>Planctomycetia</taxon>
        <taxon>Planctomycetales</taxon>
        <taxon>Planctomycetaceae</taxon>
        <taxon>Alienimonas</taxon>
    </lineage>
</organism>
<feature type="domain" description="Polysaccharide export protein N-terminal" evidence="2">
    <location>
        <begin position="201"/>
        <end position="255"/>
    </location>
</feature>
<dbReference type="Gene3D" id="3.10.560.10">
    <property type="entry name" value="Outer membrane lipoprotein wza domain like"/>
    <property type="match status" value="1"/>
</dbReference>
<evidence type="ECO:0000259" key="2">
    <source>
        <dbReference type="Pfam" id="PF02563"/>
    </source>
</evidence>
<dbReference type="InterPro" id="IPR003715">
    <property type="entry name" value="Poly_export_N"/>
</dbReference>
<dbReference type="KEGG" id="acaf:CA12_02640"/>
<dbReference type="Pfam" id="PF02563">
    <property type="entry name" value="Poly_export"/>
    <property type="match status" value="1"/>
</dbReference>
<keyword evidence="1" id="KW-0732">Signal</keyword>
<gene>
    <name evidence="3" type="ORF">CA12_02640</name>
</gene>
<dbReference type="Proteomes" id="UP000318741">
    <property type="component" value="Chromosome"/>
</dbReference>
<dbReference type="PANTHER" id="PTHR33619">
    <property type="entry name" value="POLYSACCHARIDE EXPORT PROTEIN GFCE-RELATED"/>
    <property type="match status" value="1"/>
</dbReference>
<sequence length="408" mass="42838">MDTSRIIAVGVARLSAVARRTSPLLILTAATTSVALTGCASIAERRGEAFMAASSHIPRELTKVSLPEYRVAPPDILLIEAVSNIRQPTAPLRVGEIVAVQLGNPEPLAPPDPEAGPLEAQYQIQLESQYKFVDGEYLIQPDGALDLGPVYGRVAVAGLTVDEAQAAVVRGLQNYEIGTDGQPTGIANPQVSLTLPNPQAPQPVTGEHLVRPDGSVSLGIYGSVPVAGMSLAEVRGAVEAKLSAYLVNPEVNVDVLAYNSQVIYVITDGGGFGESIARLPVTGNETVLDAVSAIDGLSQVSSKNIWVARPAPAHLAANGPCGEPCGQVMPVDWRAITREGITTTNYQLMPGDRVYIQADHLTATGNFMNKLFGPYERILGVTLLTRGAARSFENNGNRGVGGVGGFGF</sequence>
<keyword evidence="4" id="KW-1185">Reference proteome</keyword>
<dbReference type="PANTHER" id="PTHR33619:SF3">
    <property type="entry name" value="POLYSACCHARIDE EXPORT PROTEIN GFCE-RELATED"/>
    <property type="match status" value="1"/>
</dbReference>
<evidence type="ECO:0000256" key="1">
    <source>
        <dbReference type="ARBA" id="ARBA00022729"/>
    </source>
</evidence>
<evidence type="ECO:0000313" key="4">
    <source>
        <dbReference type="Proteomes" id="UP000318741"/>
    </source>
</evidence>
<accession>A0A517P4C1</accession>
<dbReference type="GO" id="GO:0015159">
    <property type="term" value="F:polysaccharide transmembrane transporter activity"/>
    <property type="evidence" value="ECO:0007669"/>
    <property type="project" value="InterPro"/>
</dbReference>
<dbReference type="Gene3D" id="3.30.1950.10">
    <property type="entry name" value="wza like domain"/>
    <property type="match status" value="1"/>
</dbReference>
<protein>
    <submittedName>
        <fullName evidence="3">Polysaccharide biosynthesis/export protein</fullName>
    </submittedName>
</protein>
<dbReference type="AlphaFoldDB" id="A0A517P4C1"/>
<dbReference type="InterPro" id="IPR049712">
    <property type="entry name" value="Poly_export"/>
</dbReference>
<dbReference type="OrthoDB" id="279464at2"/>
<reference evidence="3 4" key="1">
    <citation type="submission" date="2019-02" db="EMBL/GenBank/DDBJ databases">
        <title>Deep-cultivation of Planctomycetes and their phenomic and genomic characterization uncovers novel biology.</title>
        <authorList>
            <person name="Wiegand S."/>
            <person name="Jogler M."/>
            <person name="Boedeker C."/>
            <person name="Pinto D."/>
            <person name="Vollmers J."/>
            <person name="Rivas-Marin E."/>
            <person name="Kohn T."/>
            <person name="Peeters S.H."/>
            <person name="Heuer A."/>
            <person name="Rast P."/>
            <person name="Oberbeckmann S."/>
            <person name="Bunk B."/>
            <person name="Jeske O."/>
            <person name="Meyerdierks A."/>
            <person name="Storesund J.E."/>
            <person name="Kallscheuer N."/>
            <person name="Luecker S."/>
            <person name="Lage O.M."/>
            <person name="Pohl T."/>
            <person name="Merkel B.J."/>
            <person name="Hornburger P."/>
            <person name="Mueller R.-W."/>
            <person name="Bruemmer F."/>
            <person name="Labrenz M."/>
            <person name="Spormann A.M."/>
            <person name="Op den Camp H."/>
            <person name="Overmann J."/>
            <person name="Amann R."/>
            <person name="Jetten M.S.M."/>
            <person name="Mascher T."/>
            <person name="Medema M.H."/>
            <person name="Devos D.P."/>
            <person name="Kaster A.-K."/>
            <person name="Ovreas L."/>
            <person name="Rohde M."/>
            <person name="Galperin M.Y."/>
            <person name="Jogler C."/>
        </authorList>
    </citation>
    <scope>NUCLEOTIDE SEQUENCE [LARGE SCALE GENOMIC DNA]</scope>
    <source>
        <strain evidence="3 4">CA12</strain>
    </source>
</reference>
<evidence type="ECO:0000313" key="3">
    <source>
        <dbReference type="EMBL" id="QDT14196.1"/>
    </source>
</evidence>